<dbReference type="GO" id="GO:0000785">
    <property type="term" value="C:chromatin"/>
    <property type="evidence" value="ECO:0007669"/>
    <property type="project" value="TreeGrafter"/>
</dbReference>
<reference evidence="19 20" key="1">
    <citation type="journal article" date="2018" name="Mol. Genet. Genomics">
        <title>The red deer Cervus elaphus genome CerEla1.0: sequencing, annotating, genes, and chromosomes.</title>
        <authorList>
            <person name="Bana N.A."/>
            <person name="Nyiri A."/>
            <person name="Nagy J."/>
            <person name="Frank K."/>
            <person name="Nagy T."/>
            <person name="Steger V."/>
            <person name="Schiller M."/>
            <person name="Lakatos P."/>
            <person name="Sugar L."/>
            <person name="Horn P."/>
            <person name="Barta E."/>
            <person name="Orosz L."/>
        </authorList>
    </citation>
    <scope>NUCLEOTIDE SEQUENCE [LARGE SCALE GENOMIC DNA]</scope>
    <source>
        <strain evidence="19">Hungarian</strain>
    </source>
</reference>
<keyword evidence="10" id="KW-0862">Zinc</keyword>
<dbReference type="InterPro" id="IPR003617">
    <property type="entry name" value="TFIIS/CRSP70_N_sub"/>
</dbReference>
<evidence type="ECO:0000256" key="15">
    <source>
        <dbReference type="ARBA" id="ARBA00093575"/>
    </source>
</evidence>
<evidence type="ECO:0000256" key="17">
    <source>
        <dbReference type="SAM" id="MobiDB-lite"/>
    </source>
</evidence>
<keyword evidence="4" id="KW-0158">Chromosome</keyword>
<dbReference type="Pfam" id="PF08711">
    <property type="entry name" value="Med26"/>
    <property type="match status" value="1"/>
</dbReference>
<feature type="region of interest" description="Disordered" evidence="17">
    <location>
        <begin position="304"/>
        <end position="393"/>
    </location>
</feature>
<gene>
    <name evidence="19" type="ORF">Celaphus_00014487</name>
</gene>
<keyword evidence="20" id="KW-1185">Reference proteome</keyword>
<feature type="region of interest" description="Disordered" evidence="17">
    <location>
        <begin position="243"/>
        <end position="270"/>
    </location>
</feature>
<keyword evidence="11" id="KW-0832">Ubl conjugation</keyword>
<dbReference type="PROSITE" id="PS51319">
    <property type="entry name" value="TFIIS_N"/>
    <property type="match status" value="1"/>
</dbReference>
<dbReference type="GO" id="GO:0072357">
    <property type="term" value="C:PTW/PP1 phosphatase complex"/>
    <property type="evidence" value="ECO:0007669"/>
    <property type="project" value="TreeGrafter"/>
</dbReference>
<comment type="caution">
    <text evidence="19">The sequence shown here is derived from an EMBL/GenBank/DDBJ whole genome shotgun (WGS) entry which is preliminary data.</text>
</comment>
<dbReference type="GO" id="GO:0008157">
    <property type="term" value="F:protein phosphatase 1 binding"/>
    <property type="evidence" value="ECO:0007669"/>
    <property type="project" value="TreeGrafter"/>
</dbReference>
<keyword evidence="9" id="KW-0863">Zinc-finger</keyword>
<evidence type="ECO:0000256" key="5">
    <source>
        <dbReference type="ARBA" id="ARBA00022481"/>
    </source>
</evidence>
<evidence type="ECO:0000259" key="18">
    <source>
        <dbReference type="PROSITE" id="PS51319"/>
    </source>
</evidence>
<dbReference type="GO" id="GO:0005634">
    <property type="term" value="C:nucleus"/>
    <property type="evidence" value="ECO:0007669"/>
    <property type="project" value="UniProtKB-SubCell"/>
</dbReference>
<evidence type="ECO:0000256" key="11">
    <source>
        <dbReference type="ARBA" id="ARBA00022843"/>
    </source>
</evidence>
<accession>A0A212D4T8</accession>
<dbReference type="InterPro" id="IPR017923">
    <property type="entry name" value="TFIIS_N"/>
</dbReference>
<feature type="compositionally biased region" description="Basic and acidic residues" evidence="17">
    <location>
        <begin position="174"/>
        <end position="196"/>
    </location>
</feature>
<sequence>MGSGPIDPKELLKGLDSFLNRDGEVKSVDGISKIFSLMKEARKMVSRCTYLNILLQTRSQEVLVKFIDVGGYKLLNNWLTYSKTTNNIPLLQQILLTLQHLPLTVDHLKQNNTAKLVKQLSKSSDDEELRKLASVLVSDWMAVIRSQSSTQPAEKDKKKRKEEGKSRTTPPERPVTEVKAETRAEEAPEKKREKPKSLRTTAPSHAKFRSTGLELETPSLVPVKKNASAVVVSDKYNLKPIPLKRQSSAAAPGDAAPPAEKKYKPLNTTPNATKEIKVKIIPPQPMEGLGFLDALNSAPVPGIKIKKKKKVLSPTAAKPSPFEGKTSTEPSTAKPSSPEPAPPEAMDTERPGTPVPPVEVPELLDTGALDVKPVESPGDPSQLTRKGRKRKTVTWPEEGKLREYFYFELDETERVNVNKIKDFGEAAKREILSDRHAFETARRLSHDNMEEKVPWVCPRPLVLPSPLVTPGSNSQERYIQAEREKGILQELFLNKESPHEPDPEPYEPIPPKLIPLDEECSMDETPYVETLEPGGAGGSPDGAGGSKLPPVLANLMGSMGAGKSPQGPGGGGINVQEILTSIMGSPNSHPSEELLKQADYSDKIKQMLGNPQGQPPGLGEGTTSGLGGARVLPLGGKTWEGKTGQRAVLCQPMVSHLEALGAPRACSTSPLDLGGLCQVPMEALGALVGQWVHVSWVPHPLPGGATPSGMAQVTLCGVARCGAGQDLALGHTIEAVVAEEEMNLLLLLLHSGGPEEVALEADPQMDEGALVGAWLAAVDIVPMKALVAA</sequence>
<dbReference type="OrthoDB" id="2138378at2759"/>
<proteinExistence type="predicted"/>
<evidence type="ECO:0000256" key="13">
    <source>
        <dbReference type="ARBA" id="ARBA00023125"/>
    </source>
</evidence>
<dbReference type="GO" id="GO:0003677">
    <property type="term" value="F:DNA binding"/>
    <property type="evidence" value="ECO:0007669"/>
    <property type="project" value="UniProtKB-KW"/>
</dbReference>
<evidence type="ECO:0000256" key="10">
    <source>
        <dbReference type="ARBA" id="ARBA00022833"/>
    </source>
</evidence>
<evidence type="ECO:0000256" key="9">
    <source>
        <dbReference type="ARBA" id="ARBA00022771"/>
    </source>
</evidence>
<comment type="subcellular location">
    <subcellularLocation>
        <location evidence="2">Chromosome</location>
    </subcellularLocation>
    <subcellularLocation>
        <location evidence="1 16">Nucleus</location>
    </subcellularLocation>
</comment>
<dbReference type="PANTHER" id="PTHR46557:SF1">
    <property type="entry name" value="SERINE_THREONINE-PROTEIN PHOSPHATASE 1 REGULATORY SUBUNIT 10"/>
    <property type="match status" value="1"/>
</dbReference>
<keyword evidence="6" id="KW-1017">Isopeptide bond</keyword>
<comment type="subunit">
    <text evidence="15">Component of the PNUTS-PP1 complex (also named PTW/PP1 complex), composed of PPP1R10/PNUTS, TOX4, WDR82, and PPP1CA (or PPP1CB or PPP1CC).</text>
</comment>
<organism evidence="19 20">
    <name type="scientific">Cervus elaphus hippelaphus</name>
    <name type="common">European red deer</name>
    <dbReference type="NCBI Taxonomy" id="46360"/>
    <lineage>
        <taxon>Eukaryota</taxon>
        <taxon>Metazoa</taxon>
        <taxon>Chordata</taxon>
        <taxon>Craniata</taxon>
        <taxon>Vertebrata</taxon>
        <taxon>Euteleostomi</taxon>
        <taxon>Mammalia</taxon>
        <taxon>Eutheria</taxon>
        <taxon>Laurasiatheria</taxon>
        <taxon>Artiodactyla</taxon>
        <taxon>Ruminantia</taxon>
        <taxon>Pecora</taxon>
        <taxon>Cervidae</taxon>
        <taxon>Cervinae</taxon>
        <taxon>Cervus</taxon>
    </lineage>
</organism>
<evidence type="ECO:0000256" key="3">
    <source>
        <dbReference type="ARBA" id="ARBA00022330"/>
    </source>
</evidence>
<dbReference type="GO" id="GO:0008270">
    <property type="term" value="F:zinc ion binding"/>
    <property type="evidence" value="ECO:0007669"/>
    <property type="project" value="UniProtKB-KW"/>
</dbReference>
<evidence type="ECO:0000256" key="4">
    <source>
        <dbReference type="ARBA" id="ARBA00022454"/>
    </source>
</evidence>
<keyword evidence="13" id="KW-0238">DNA-binding</keyword>
<name>A0A212D4T8_CEREH</name>
<dbReference type="PANTHER" id="PTHR46557">
    <property type="entry name" value="SERINE/THREONINE-PROTEIN PHOSPHATASE 1 REGULATORY SUBUNIT 10-RELATED"/>
    <property type="match status" value="1"/>
</dbReference>
<evidence type="ECO:0000256" key="6">
    <source>
        <dbReference type="ARBA" id="ARBA00022499"/>
    </source>
</evidence>
<evidence type="ECO:0000313" key="19">
    <source>
        <dbReference type="EMBL" id="OWK13232.1"/>
    </source>
</evidence>
<dbReference type="InterPro" id="IPR035441">
    <property type="entry name" value="TFIIS/LEDGF_dom_sf"/>
</dbReference>
<evidence type="ECO:0000256" key="16">
    <source>
        <dbReference type="PROSITE-ProRule" id="PRU00649"/>
    </source>
</evidence>
<evidence type="ECO:0000313" key="20">
    <source>
        <dbReference type="Proteomes" id="UP000242450"/>
    </source>
</evidence>
<protein>
    <recommendedName>
        <fullName evidence="3">Serine/threonine-protein phosphatase 1 regulatory subunit 10</fullName>
    </recommendedName>
</protein>
<feature type="compositionally biased region" description="Basic and acidic residues" evidence="17">
    <location>
        <begin position="153"/>
        <end position="166"/>
    </location>
</feature>
<keyword evidence="14 16" id="KW-0539">Nucleus</keyword>
<dbReference type="SUPFAM" id="SSF47676">
    <property type="entry name" value="Conserved domain common to transcription factors TFIIS, elongin A, CRSP70"/>
    <property type="match status" value="1"/>
</dbReference>
<feature type="domain" description="TFIIS N-terminal" evidence="18">
    <location>
        <begin position="73"/>
        <end position="147"/>
    </location>
</feature>
<evidence type="ECO:0000256" key="8">
    <source>
        <dbReference type="ARBA" id="ARBA00022723"/>
    </source>
</evidence>
<feature type="compositionally biased region" description="Low complexity" evidence="17">
    <location>
        <begin position="249"/>
        <end position="258"/>
    </location>
</feature>
<dbReference type="Proteomes" id="UP000242450">
    <property type="component" value="Chromosome 7"/>
</dbReference>
<evidence type="ECO:0000256" key="14">
    <source>
        <dbReference type="ARBA" id="ARBA00023242"/>
    </source>
</evidence>
<keyword evidence="7" id="KW-0597">Phosphoprotein</keyword>
<dbReference type="SMART" id="SM00509">
    <property type="entry name" value="TFS2N"/>
    <property type="match status" value="1"/>
</dbReference>
<feature type="compositionally biased region" description="Low complexity" evidence="17">
    <location>
        <begin position="325"/>
        <end position="336"/>
    </location>
</feature>
<feature type="region of interest" description="Disordered" evidence="17">
    <location>
        <begin position="147"/>
        <end position="211"/>
    </location>
</feature>
<dbReference type="CDD" id="cd00183">
    <property type="entry name" value="TFIIS_I"/>
    <property type="match status" value="1"/>
</dbReference>
<dbReference type="AlphaFoldDB" id="A0A212D4T8"/>
<evidence type="ECO:0000256" key="1">
    <source>
        <dbReference type="ARBA" id="ARBA00004123"/>
    </source>
</evidence>
<evidence type="ECO:0000256" key="7">
    <source>
        <dbReference type="ARBA" id="ARBA00022553"/>
    </source>
</evidence>
<dbReference type="EMBL" id="MKHE01000007">
    <property type="protein sequence ID" value="OWK13232.1"/>
    <property type="molecule type" value="Genomic_DNA"/>
</dbReference>
<dbReference type="Gene3D" id="1.20.930.10">
    <property type="entry name" value="Conserved domain common to transcription factors TFIIS, elongin A, CRSP70"/>
    <property type="match status" value="1"/>
</dbReference>
<evidence type="ECO:0000256" key="12">
    <source>
        <dbReference type="ARBA" id="ARBA00022884"/>
    </source>
</evidence>
<dbReference type="FunFam" id="1.20.930.10:FF:000006">
    <property type="entry name" value="Serine/threonine-protein phosphatase 1 regulatory subunit 10"/>
    <property type="match status" value="1"/>
</dbReference>
<keyword evidence="8" id="KW-0479">Metal-binding</keyword>
<keyword evidence="5" id="KW-0488">Methylation</keyword>
<evidence type="ECO:0000256" key="2">
    <source>
        <dbReference type="ARBA" id="ARBA00004286"/>
    </source>
</evidence>
<keyword evidence="12" id="KW-0694">RNA-binding</keyword>
<dbReference type="GO" id="GO:0003723">
    <property type="term" value="F:RNA binding"/>
    <property type="evidence" value="ECO:0007669"/>
    <property type="project" value="UniProtKB-KW"/>
</dbReference>